<feature type="active site" description="Cysteine sulfenic acid (-SOH) intermediate" evidence="6">
    <location>
        <position position="64"/>
    </location>
</feature>
<dbReference type="Pfam" id="PF08534">
    <property type="entry name" value="Redoxin"/>
    <property type="match status" value="1"/>
</dbReference>
<name>A0A510J851_9FUSO</name>
<comment type="subunit">
    <text evidence="6">Homodimer.</text>
</comment>
<dbReference type="STRING" id="714315.GCA_000516535_00413"/>
<keyword evidence="5 6" id="KW-0676">Redox-active center</keyword>
<dbReference type="InterPro" id="IPR018219">
    <property type="entry name" value="Tpx_CS"/>
</dbReference>
<evidence type="ECO:0000256" key="6">
    <source>
        <dbReference type="HAMAP-Rule" id="MF_00269"/>
    </source>
</evidence>
<dbReference type="SUPFAM" id="SSF52833">
    <property type="entry name" value="Thioredoxin-like"/>
    <property type="match status" value="1"/>
</dbReference>
<dbReference type="CDD" id="cd03014">
    <property type="entry name" value="PRX_Atyp2cys"/>
    <property type="match status" value="1"/>
</dbReference>
<dbReference type="EMBL" id="AP019822">
    <property type="protein sequence ID" value="BBM35490.1"/>
    <property type="molecule type" value="Genomic_DNA"/>
</dbReference>
<proteinExistence type="inferred from homology"/>
<evidence type="ECO:0000313" key="9">
    <source>
        <dbReference type="Proteomes" id="UP000321606"/>
    </source>
</evidence>
<dbReference type="RefSeq" id="WP_006808341.1">
    <property type="nucleotide sequence ID" value="NZ_AP019822.1"/>
</dbReference>
<dbReference type="PANTHER" id="PTHR43110:SF1">
    <property type="entry name" value="THIOL PEROXIDASE"/>
    <property type="match status" value="1"/>
</dbReference>
<evidence type="ECO:0000259" key="7">
    <source>
        <dbReference type="PROSITE" id="PS51352"/>
    </source>
</evidence>
<dbReference type="KEGG" id="lgo:JCM16774_0403"/>
<dbReference type="PROSITE" id="PS01265">
    <property type="entry name" value="TPX"/>
    <property type="match status" value="1"/>
</dbReference>
<keyword evidence="3 6" id="KW-0560">Oxidoreductase</keyword>
<dbReference type="NCBIfam" id="NF001808">
    <property type="entry name" value="PRK00522.1"/>
    <property type="match status" value="1"/>
</dbReference>
<dbReference type="InterPro" id="IPR013740">
    <property type="entry name" value="Redoxin"/>
</dbReference>
<evidence type="ECO:0000256" key="5">
    <source>
        <dbReference type="ARBA" id="ARBA00023284"/>
    </source>
</evidence>
<gene>
    <name evidence="6" type="primary">tpx</name>
    <name evidence="8" type="ORF">JCM16774_0403</name>
</gene>
<evidence type="ECO:0000256" key="1">
    <source>
        <dbReference type="ARBA" id="ARBA00022559"/>
    </source>
</evidence>
<dbReference type="EC" id="1.11.1.24" evidence="6"/>
<reference evidence="8 9" key="1">
    <citation type="submission" date="2019-07" db="EMBL/GenBank/DDBJ databases">
        <title>Complete Genome Sequence of Leptotrichia goodfellowii Strain JCM 16774.</title>
        <authorList>
            <person name="Watanabe S."/>
            <person name="Cui L."/>
        </authorList>
    </citation>
    <scope>NUCLEOTIDE SEQUENCE [LARGE SCALE GENOMIC DNA]</scope>
    <source>
        <strain evidence="8 9">JCM16774</strain>
    </source>
</reference>
<dbReference type="PROSITE" id="PS51352">
    <property type="entry name" value="THIOREDOXIN_2"/>
    <property type="match status" value="1"/>
</dbReference>
<comment type="caution">
    <text evidence="6">Lacks conserved residue(s) required for the propagation of feature annotation.</text>
</comment>
<dbReference type="HAMAP" id="MF_00269">
    <property type="entry name" value="Tpx"/>
    <property type="match status" value="1"/>
</dbReference>
<keyword evidence="4" id="KW-1015">Disulfide bond</keyword>
<evidence type="ECO:0000256" key="3">
    <source>
        <dbReference type="ARBA" id="ARBA00023002"/>
    </source>
</evidence>
<sequence length="171" mass="18888">MTERKNVVTFKGTPITLLGEEVKVGDKAKDFTVLANDLKEVKLSDYKGKVVIISVFPSVDTGVCALQTTRFNQEAAKFPEDIQLLTVSADLPFALGRFCADKGIENALTTSDHKELDFGLKYGFVIKELRLLARGTVIVDKEGNVKYVEYVSEIGEHPDYDKALEVAKSLV</sequence>
<evidence type="ECO:0000256" key="2">
    <source>
        <dbReference type="ARBA" id="ARBA00022862"/>
    </source>
</evidence>
<dbReference type="GO" id="GO:0008379">
    <property type="term" value="F:thioredoxin peroxidase activity"/>
    <property type="evidence" value="ECO:0007669"/>
    <property type="project" value="UniProtKB-UniRule"/>
</dbReference>
<dbReference type="PANTHER" id="PTHR43110">
    <property type="entry name" value="THIOL PEROXIDASE"/>
    <property type="match status" value="1"/>
</dbReference>
<dbReference type="InterPro" id="IPR002065">
    <property type="entry name" value="TPX"/>
</dbReference>
<dbReference type="OrthoDB" id="9781543at2"/>
<dbReference type="InterPro" id="IPR013766">
    <property type="entry name" value="Thioredoxin_domain"/>
</dbReference>
<keyword evidence="1 6" id="KW-0575">Peroxidase</keyword>
<accession>A0A510J851</accession>
<organism evidence="8 9">
    <name type="scientific">Pseudoleptotrichia goodfellowii</name>
    <dbReference type="NCBI Taxonomy" id="157692"/>
    <lineage>
        <taxon>Bacteria</taxon>
        <taxon>Fusobacteriati</taxon>
        <taxon>Fusobacteriota</taxon>
        <taxon>Fusobacteriia</taxon>
        <taxon>Fusobacteriales</taxon>
        <taxon>Leptotrichiaceae</taxon>
        <taxon>Pseudoleptotrichia</taxon>
    </lineage>
</organism>
<evidence type="ECO:0000313" key="8">
    <source>
        <dbReference type="EMBL" id="BBM35490.1"/>
    </source>
</evidence>
<dbReference type="Gene3D" id="3.40.30.10">
    <property type="entry name" value="Glutaredoxin"/>
    <property type="match status" value="1"/>
</dbReference>
<keyword evidence="2 6" id="KW-0049">Antioxidant</keyword>
<dbReference type="InterPro" id="IPR050455">
    <property type="entry name" value="Tpx_Peroxidase_subfamily"/>
</dbReference>
<feature type="domain" description="Thioredoxin" evidence="7">
    <location>
        <begin position="22"/>
        <end position="171"/>
    </location>
</feature>
<protein>
    <recommendedName>
        <fullName evidence="6">Thiol peroxidase</fullName>
        <shortName evidence="6">Tpx</shortName>
        <ecNumber evidence="6">1.11.1.24</ecNumber>
    </recommendedName>
    <alternativeName>
        <fullName evidence="6">Peroxiredoxin tpx</fullName>
        <shortName evidence="6">Prx</shortName>
    </alternativeName>
    <alternativeName>
        <fullName evidence="6">Thioredoxin peroxidase</fullName>
    </alternativeName>
    <alternativeName>
        <fullName evidence="6">Thioredoxin-dependent peroxiredoxin</fullName>
    </alternativeName>
</protein>
<dbReference type="InterPro" id="IPR036249">
    <property type="entry name" value="Thioredoxin-like_sf"/>
</dbReference>
<evidence type="ECO:0000256" key="4">
    <source>
        <dbReference type="ARBA" id="ARBA00023157"/>
    </source>
</evidence>
<comment type="catalytic activity">
    <reaction evidence="6">
        <text>a hydroperoxide + [thioredoxin]-dithiol = an alcohol + [thioredoxin]-disulfide + H2O</text>
        <dbReference type="Rhea" id="RHEA:62620"/>
        <dbReference type="Rhea" id="RHEA-COMP:10698"/>
        <dbReference type="Rhea" id="RHEA-COMP:10700"/>
        <dbReference type="ChEBI" id="CHEBI:15377"/>
        <dbReference type="ChEBI" id="CHEBI:29950"/>
        <dbReference type="ChEBI" id="CHEBI:30879"/>
        <dbReference type="ChEBI" id="CHEBI:35924"/>
        <dbReference type="ChEBI" id="CHEBI:50058"/>
        <dbReference type="EC" id="1.11.1.24"/>
    </reaction>
</comment>
<dbReference type="Proteomes" id="UP000321606">
    <property type="component" value="Chromosome"/>
</dbReference>
<comment type="function">
    <text evidence="6">Thiol-specific peroxidase that catalyzes the reduction of hydrogen peroxide and organic hydroperoxides to water and alcohols, respectively. Plays a role in cell protection against oxidative stress by detoxifying peroxides.</text>
</comment>
<comment type="similarity">
    <text evidence="6">Belongs to the peroxiredoxin family. Tpx subfamily.</text>
</comment>
<dbReference type="AlphaFoldDB" id="A0A510J851"/>